<evidence type="ECO:0000313" key="4">
    <source>
        <dbReference type="EMBL" id="CDP00133.1"/>
    </source>
</evidence>
<dbReference type="FunCoup" id="A0A068TXR1">
    <property type="interactions" value="584"/>
</dbReference>
<dbReference type="InterPro" id="IPR036291">
    <property type="entry name" value="NAD(P)-bd_dom_sf"/>
</dbReference>
<evidence type="ECO:0000256" key="2">
    <source>
        <dbReference type="ARBA" id="ARBA00023002"/>
    </source>
</evidence>
<sequence length="274" mass="29479">MAKVAESSSSSRWSLAGKTALVTGGTRGIGFAVVEELAELGATIHTCSRNAAQLNERLQEWASKGLKVTGSVCDVSSRELREQLMQKVSSVFDGKLNILINNVGTNIRKPTTDYIPEEYSRIMATNLESAYHLSQLAYPLLKASGVGSTVFVSSISGLVHSSSGSIYGAAKGAMNQLTRNLACEWAKDNIRVNCVAPWYIRTPLVENLLSNKEFLDMVISRTPLQRPGEPKEVSSLVAYFCLPAASYITGQVVAVDGGMTVFGFGLPESSNFSL</sequence>
<name>A0A068TXR1_COFCA</name>
<dbReference type="GO" id="GO:0016616">
    <property type="term" value="F:oxidoreductase activity, acting on the CH-OH group of donors, NAD or NADP as acceptor"/>
    <property type="evidence" value="ECO:0007669"/>
    <property type="project" value="UniProtKB-ARBA"/>
</dbReference>
<accession>A0A068TXR1</accession>
<dbReference type="OMA" id="NSLACGP"/>
<dbReference type="Pfam" id="PF13561">
    <property type="entry name" value="adh_short_C2"/>
    <property type="match status" value="1"/>
</dbReference>
<organism evidence="4 5">
    <name type="scientific">Coffea canephora</name>
    <name type="common">Robusta coffee</name>
    <dbReference type="NCBI Taxonomy" id="49390"/>
    <lineage>
        <taxon>Eukaryota</taxon>
        <taxon>Viridiplantae</taxon>
        <taxon>Streptophyta</taxon>
        <taxon>Embryophyta</taxon>
        <taxon>Tracheophyta</taxon>
        <taxon>Spermatophyta</taxon>
        <taxon>Magnoliopsida</taxon>
        <taxon>eudicotyledons</taxon>
        <taxon>Gunneridae</taxon>
        <taxon>Pentapetalae</taxon>
        <taxon>asterids</taxon>
        <taxon>lamiids</taxon>
        <taxon>Gentianales</taxon>
        <taxon>Rubiaceae</taxon>
        <taxon>Ixoroideae</taxon>
        <taxon>Gardenieae complex</taxon>
        <taxon>Bertiereae - Coffeeae clade</taxon>
        <taxon>Coffeeae</taxon>
        <taxon>Coffea</taxon>
    </lineage>
</organism>
<dbReference type="PANTHER" id="PTHR42898:SF6">
    <property type="entry name" value="NADP-DEPENDENT MANNITOL DEHYDROGENASE"/>
    <property type="match status" value="1"/>
</dbReference>
<dbReference type="InterPro" id="IPR057326">
    <property type="entry name" value="KR_dom"/>
</dbReference>
<dbReference type="InterPro" id="IPR020904">
    <property type="entry name" value="Sc_DH/Rdtase_CS"/>
</dbReference>
<gene>
    <name evidence="4" type="ORF">GSCOC_T00029941001</name>
</gene>
<feature type="domain" description="Ketoreductase" evidence="3">
    <location>
        <begin position="18"/>
        <end position="200"/>
    </location>
</feature>
<dbReference type="Gramene" id="CDP00133">
    <property type="protein sequence ID" value="CDP00133"/>
    <property type="gene ID" value="GSCOC_T00029941001"/>
</dbReference>
<dbReference type="PhylomeDB" id="A0A068TXR1"/>
<dbReference type="InParanoid" id="A0A068TXR1"/>
<dbReference type="AlphaFoldDB" id="A0A068TXR1"/>
<dbReference type="Proteomes" id="UP000295252">
    <property type="component" value="Chromosome IV"/>
</dbReference>
<dbReference type="InterPro" id="IPR002347">
    <property type="entry name" value="SDR_fam"/>
</dbReference>
<proteinExistence type="predicted"/>
<dbReference type="SMART" id="SM00822">
    <property type="entry name" value="PKS_KR"/>
    <property type="match status" value="1"/>
</dbReference>
<evidence type="ECO:0000313" key="5">
    <source>
        <dbReference type="Proteomes" id="UP000295252"/>
    </source>
</evidence>
<dbReference type="STRING" id="49390.A0A068TXR1"/>
<dbReference type="InterPro" id="IPR045000">
    <property type="entry name" value="TR"/>
</dbReference>
<protein>
    <recommendedName>
        <fullName evidence="3">Ketoreductase domain-containing protein</fullName>
    </recommendedName>
</protein>
<keyword evidence="1" id="KW-0521">NADP</keyword>
<dbReference type="FunFam" id="3.40.50.720:FF:000084">
    <property type="entry name" value="Short-chain dehydrogenase reductase"/>
    <property type="match status" value="1"/>
</dbReference>
<dbReference type="Gene3D" id="3.40.50.720">
    <property type="entry name" value="NAD(P)-binding Rossmann-like Domain"/>
    <property type="match status" value="1"/>
</dbReference>
<dbReference type="OrthoDB" id="417891at2759"/>
<dbReference type="PRINTS" id="PR00081">
    <property type="entry name" value="GDHRDH"/>
</dbReference>
<dbReference type="SUPFAM" id="SSF51735">
    <property type="entry name" value="NAD(P)-binding Rossmann-fold domains"/>
    <property type="match status" value="1"/>
</dbReference>
<dbReference type="PANTHER" id="PTHR42898">
    <property type="entry name" value="TROPINONE REDUCTASE"/>
    <property type="match status" value="1"/>
</dbReference>
<reference evidence="5" key="1">
    <citation type="journal article" date="2014" name="Science">
        <title>The coffee genome provides insight into the convergent evolution of caffeine biosynthesis.</title>
        <authorList>
            <person name="Denoeud F."/>
            <person name="Carretero-Paulet L."/>
            <person name="Dereeper A."/>
            <person name="Droc G."/>
            <person name="Guyot R."/>
            <person name="Pietrella M."/>
            <person name="Zheng C."/>
            <person name="Alberti A."/>
            <person name="Anthony F."/>
            <person name="Aprea G."/>
            <person name="Aury J.M."/>
            <person name="Bento P."/>
            <person name="Bernard M."/>
            <person name="Bocs S."/>
            <person name="Campa C."/>
            <person name="Cenci A."/>
            <person name="Combes M.C."/>
            <person name="Crouzillat D."/>
            <person name="Da Silva C."/>
            <person name="Daddiego L."/>
            <person name="De Bellis F."/>
            <person name="Dussert S."/>
            <person name="Garsmeur O."/>
            <person name="Gayraud T."/>
            <person name="Guignon V."/>
            <person name="Jahn K."/>
            <person name="Jamilloux V."/>
            <person name="Joet T."/>
            <person name="Labadie K."/>
            <person name="Lan T."/>
            <person name="Leclercq J."/>
            <person name="Lepelley M."/>
            <person name="Leroy T."/>
            <person name="Li L.T."/>
            <person name="Librado P."/>
            <person name="Lopez L."/>
            <person name="Munoz A."/>
            <person name="Noel B."/>
            <person name="Pallavicini A."/>
            <person name="Perrotta G."/>
            <person name="Poncet V."/>
            <person name="Pot D."/>
            <person name="Priyono X."/>
            <person name="Rigoreau M."/>
            <person name="Rouard M."/>
            <person name="Rozas J."/>
            <person name="Tranchant-Dubreuil C."/>
            <person name="VanBuren R."/>
            <person name="Zhang Q."/>
            <person name="Andrade A.C."/>
            <person name="Argout X."/>
            <person name="Bertrand B."/>
            <person name="de Kochko A."/>
            <person name="Graziosi G."/>
            <person name="Henry R.J."/>
            <person name="Jayarama X."/>
            <person name="Ming R."/>
            <person name="Nagai C."/>
            <person name="Rounsley S."/>
            <person name="Sankoff D."/>
            <person name="Giuliano G."/>
            <person name="Albert V.A."/>
            <person name="Wincker P."/>
            <person name="Lashermes P."/>
        </authorList>
    </citation>
    <scope>NUCLEOTIDE SEQUENCE [LARGE SCALE GENOMIC DNA]</scope>
    <source>
        <strain evidence="5">cv. DH200-94</strain>
    </source>
</reference>
<evidence type="ECO:0000259" key="3">
    <source>
        <dbReference type="SMART" id="SM00822"/>
    </source>
</evidence>
<dbReference type="PRINTS" id="PR00080">
    <property type="entry name" value="SDRFAMILY"/>
</dbReference>
<dbReference type="CDD" id="cd05329">
    <property type="entry name" value="TR_SDR_c"/>
    <property type="match status" value="1"/>
</dbReference>
<dbReference type="EMBL" id="HG739088">
    <property type="protein sequence ID" value="CDP00133.1"/>
    <property type="molecule type" value="Genomic_DNA"/>
</dbReference>
<dbReference type="PROSITE" id="PS00061">
    <property type="entry name" value="ADH_SHORT"/>
    <property type="match status" value="1"/>
</dbReference>
<keyword evidence="2" id="KW-0560">Oxidoreductase</keyword>
<keyword evidence="5" id="KW-1185">Reference proteome</keyword>
<evidence type="ECO:0000256" key="1">
    <source>
        <dbReference type="ARBA" id="ARBA00022857"/>
    </source>
</evidence>